<name>A0A6V8HJB6_TALPI</name>
<dbReference type="GO" id="GO:0003924">
    <property type="term" value="F:GTPase activity"/>
    <property type="evidence" value="ECO:0007669"/>
    <property type="project" value="InterPro"/>
</dbReference>
<keyword evidence="7" id="KW-1185">Reference proteome</keyword>
<organism evidence="6 7">
    <name type="scientific">Talaromyces pinophilus</name>
    <name type="common">Penicillium pinophilum</name>
    <dbReference type="NCBI Taxonomy" id="128442"/>
    <lineage>
        <taxon>Eukaryota</taxon>
        <taxon>Fungi</taxon>
        <taxon>Dikarya</taxon>
        <taxon>Ascomycota</taxon>
        <taxon>Pezizomycotina</taxon>
        <taxon>Eurotiomycetes</taxon>
        <taxon>Eurotiomycetidae</taxon>
        <taxon>Eurotiales</taxon>
        <taxon>Trichocomaceae</taxon>
        <taxon>Talaromyces</taxon>
        <taxon>Talaromyces sect. Talaromyces</taxon>
    </lineage>
</organism>
<reference evidence="7" key="1">
    <citation type="journal article" date="2015" name="Genome Announc.">
        <title>Draft genome sequence of Talaromyces cellulolyticus strain Y-94, a source of lignocellulosic biomass-degrading enzymes.</title>
        <authorList>
            <person name="Fujii T."/>
            <person name="Koike H."/>
            <person name="Sawayama S."/>
            <person name="Yano S."/>
            <person name="Inoue H."/>
        </authorList>
    </citation>
    <scope>NUCLEOTIDE SEQUENCE [LARGE SCALE GENOMIC DNA]</scope>
    <source>
        <strain evidence="7">Y-94</strain>
    </source>
</reference>
<dbReference type="GO" id="GO:0008017">
    <property type="term" value="F:microtubule binding"/>
    <property type="evidence" value="ECO:0007669"/>
    <property type="project" value="TreeGrafter"/>
</dbReference>
<gene>
    <name evidence="6" type="ORF">TCE0_042r14438</name>
</gene>
<keyword evidence="2" id="KW-0342">GTP-binding</keyword>
<proteinExistence type="predicted"/>
<dbReference type="Gene3D" id="3.40.50.300">
    <property type="entry name" value="P-loop containing nucleotide triphosphate hydrolases"/>
    <property type="match status" value="1"/>
</dbReference>
<dbReference type="PRINTS" id="PR00195">
    <property type="entry name" value="DYNAMIN"/>
</dbReference>
<dbReference type="PROSITE" id="PS51718">
    <property type="entry name" value="G_DYNAMIN_2"/>
    <property type="match status" value="1"/>
</dbReference>
<accession>A0A6V8HJB6</accession>
<dbReference type="Pfam" id="PF01031">
    <property type="entry name" value="Dynamin_M"/>
    <property type="match status" value="1"/>
</dbReference>
<sequence length="728" mass="83485">MGVSTSDSTATAGKRIRHFVGVESSKQLAFIDDLHRLGLSRTVDLPELIVVGDQNTGKSSVLQAITEISFPVESALCTRFPIKISFRQTPGTSTSVQAEIIPGKTTQDDEQFIERTKDFRFTSDELSAKVMGEIIQEATDRIFGDEGKTDQTLSDAILRIERSGPNEMHWTIIDLPGLVQNRGKSSTSKRIVTNGGHSNHTDNAKLAKDLVRSFLENERNIVLWVVDDTDIERHKTLELFDEIPGLQSRTIGVLTKCDRKQETSDNWMVKLLRNEPSTKNHLDQGWFGLRNRKPKEAHISDQERDQNETELFEKPEWASVRKSQTGIKALMDHIDKERRRRIQESMPKIIAEIRDNLRKCEVELEKLGEKRDTTAAQRYYALQFCTDLQKMADSALRARYQDIPSNNPSVKLRFRVIERLEKFQVDLADGDKIEPNLRFYTVENALRHLSESGADPEEWVNLMSTGDDNIYAQIYKESKICQGTNLPGTISPEVEEKIFRRQSAHWKDIAFDLVNDIKNIVKECHDVFLDLAIPDSRTRGEVVAMTSKTHEAWDEEIDASLNELIDDHQKRPLFTFHPILLSESRNFDRDLGKQIEQSRKNARAHVKGKFGEETKDAEDRNGLEDSKVQISLELNQIFHVRKRLELYYHIALVRFIDNVAMQVIERHVLGPNCPLHAVSTKLLAGLSDEDLQRIAGEDESVTRQRARLTKDRSNYKQALAQWDRVRYF</sequence>
<protein>
    <recommendedName>
        <fullName evidence="8">GED domain-containing protein</fullName>
    </recommendedName>
</protein>
<dbReference type="SUPFAM" id="SSF52540">
    <property type="entry name" value="P-loop containing nucleoside triphosphate hydrolases"/>
    <property type="match status" value="1"/>
</dbReference>
<dbReference type="SMART" id="SM00053">
    <property type="entry name" value="DYNc"/>
    <property type="match status" value="1"/>
</dbReference>
<dbReference type="GO" id="GO:0005739">
    <property type="term" value="C:mitochondrion"/>
    <property type="evidence" value="ECO:0007669"/>
    <property type="project" value="TreeGrafter"/>
</dbReference>
<evidence type="ECO:0000256" key="3">
    <source>
        <dbReference type="SAM" id="MobiDB-lite"/>
    </source>
</evidence>
<feature type="domain" description="GED" evidence="4">
    <location>
        <begin position="637"/>
        <end position="728"/>
    </location>
</feature>
<dbReference type="GO" id="GO:0016020">
    <property type="term" value="C:membrane"/>
    <property type="evidence" value="ECO:0007669"/>
    <property type="project" value="TreeGrafter"/>
</dbReference>
<dbReference type="InterPro" id="IPR022812">
    <property type="entry name" value="Dynamin"/>
</dbReference>
<dbReference type="InterPro" id="IPR045063">
    <property type="entry name" value="Dynamin_N"/>
</dbReference>
<feature type="compositionally biased region" description="Basic and acidic residues" evidence="3">
    <location>
        <begin position="609"/>
        <end position="620"/>
    </location>
</feature>
<dbReference type="InterPro" id="IPR001401">
    <property type="entry name" value="Dynamin_GTPase"/>
</dbReference>
<dbReference type="Gene3D" id="1.20.120.1240">
    <property type="entry name" value="Dynamin, middle domain"/>
    <property type="match status" value="1"/>
</dbReference>
<evidence type="ECO:0000256" key="1">
    <source>
        <dbReference type="ARBA" id="ARBA00022741"/>
    </source>
</evidence>
<evidence type="ECO:0000259" key="5">
    <source>
        <dbReference type="PROSITE" id="PS51718"/>
    </source>
</evidence>
<dbReference type="PANTHER" id="PTHR11566:SF146">
    <property type="entry name" value="FAMILY GTPASE, PUTATIVE (AFU_ORTHOLOGUE AFUA_4G14300)-RELATED"/>
    <property type="match status" value="1"/>
</dbReference>
<dbReference type="AlphaFoldDB" id="A0A6V8HJB6"/>
<dbReference type="PROSITE" id="PS51388">
    <property type="entry name" value="GED"/>
    <property type="match status" value="1"/>
</dbReference>
<dbReference type="CDD" id="cd08771">
    <property type="entry name" value="DLP_1"/>
    <property type="match status" value="1"/>
</dbReference>
<evidence type="ECO:0000256" key="2">
    <source>
        <dbReference type="ARBA" id="ARBA00023134"/>
    </source>
</evidence>
<comment type="caution">
    <text evidence="6">The sequence shown here is derived from an EMBL/GenBank/DDBJ whole genome shotgun (WGS) entry which is preliminary data.</text>
</comment>
<dbReference type="GO" id="GO:0048312">
    <property type="term" value="P:intracellular distribution of mitochondria"/>
    <property type="evidence" value="ECO:0007669"/>
    <property type="project" value="TreeGrafter"/>
</dbReference>
<dbReference type="InterPro" id="IPR030381">
    <property type="entry name" value="G_DYNAMIN_dom"/>
</dbReference>
<feature type="domain" description="Dynamin-type G" evidence="5">
    <location>
        <begin position="42"/>
        <end position="347"/>
    </location>
</feature>
<dbReference type="InterPro" id="IPR027417">
    <property type="entry name" value="P-loop_NTPase"/>
</dbReference>
<evidence type="ECO:0000313" key="7">
    <source>
        <dbReference type="Proteomes" id="UP000053095"/>
    </source>
</evidence>
<dbReference type="InterPro" id="IPR020850">
    <property type="entry name" value="GED_dom"/>
</dbReference>
<evidence type="ECO:0008006" key="8">
    <source>
        <dbReference type="Google" id="ProtNLM"/>
    </source>
</evidence>
<dbReference type="GO" id="GO:0005525">
    <property type="term" value="F:GTP binding"/>
    <property type="evidence" value="ECO:0007669"/>
    <property type="project" value="InterPro"/>
</dbReference>
<dbReference type="GO" id="GO:0006897">
    <property type="term" value="P:endocytosis"/>
    <property type="evidence" value="ECO:0007669"/>
    <property type="project" value="TreeGrafter"/>
</dbReference>
<dbReference type="GO" id="GO:0000266">
    <property type="term" value="P:mitochondrial fission"/>
    <property type="evidence" value="ECO:0007669"/>
    <property type="project" value="TreeGrafter"/>
</dbReference>
<dbReference type="GO" id="GO:0005874">
    <property type="term" value="C:microtubule"/>
    <property type="evidence" value="ECO:0007669"/>
    <property type="project" value="TreeGrafter"/>
</dbReference>
<dbReference type="GO" id="GO:0016559">
    <property type="term" value="P:peroxisome fission"/>
    <property type="evidence" value="ECO:0007669"/>
    <property type="project" value="TreeGrafter"/>
</dbReference>
<evidence type="ECO:0000259" key="4">
    <source>
        <dbReference type="PROSITE" id="PS51388"/>
    </source>
</evidence>
<dbReference type="PANTHER" id="PTHR11566">
    <property type="entry name" value="DYNAMIN"/>
    <property type="match status" value="1"/>
</dbReference>
<dbReference type="Pfam" id="PF00350">
    <property type="entry name" value="Dynamin_N"/>
    <property type="match status" value="1"/>
</dbReference>
<dbReference type="Proteomes" id="UP000053095">
    <property type="component" value="Unassembled WGS sequence"/>
</dbReference>
<dbReference type="EMBL" id="DF933838">
    <property type="protein sequence ID" value="GAM41368.1"/>
    <property type="molecule type" value="Genomic_DNA"/>
</dbReference>
<dbReference type="InterPro" id="IPR000375">
    <property type="entry name" value="Dynamin_stalk"/>
</dbReference>
<evidence type="ECO:0000313" key="6">
    <source>
        <dbReference type="EMBL" id="GAM41368.1"/>
    </source>
</evidence>
<keyword evidence="1" id="KW-0547">Nucleotide-binding</keyword>
<feature type="region of interest" description="Disordered" evidence="3">
    <location>
        <begin position="598"/>
        <end position="620"/>
    </location>
</feature>